<dbReference type="SUPFAM" id="SSF52540">
    <property type="entry name" value="P-loop containing nucleoside triphosphate hydrolases"/>
    <property type="match status" value="1"/>
</dbReference>
<gene>
    <name evidence="1" type="ORF">D5R93_06385</name>
</gene>
<dbReference type="InterPro" id="IPR027417">
    <property type="entry name" value="P-loop_NTPase"/>
</dbReference>
<dbReference type="EMBL" id="CP032514">
    <property type="protein sequence ID" value="AYD89760.1"/>
    <property type="molecule type" value="Genomic_DNA"/>
</dbReference>
<keyword evidence="1" id="KW-0418">Kinase</keyword>
<evidence type="ECO:0000313" key="2">
    <source>
        <dbReference type="Proteomes" id="UP000273001"/>
    </source>
</evidence>
<name>A0ABM6Z350_9ACTO</name>
<protein>
    <submittedName>
        <fullName evidence="1">Shikimate kinase</fullName>
    </submittedName>
</protein>
<dbReference type="InterPro" id="IPR031322">
    <property type="entry name" value="Shikimate/glucono_kinase"/>
</dbReference>
<proteinExistence type="predicted"/>
<keyword evidence="2" id="KW-1185">Reference proteome</keyword>
<dbReference type="Gene3D" id="3.40.50.300">
    <property type="entry name" value="P-loop containing nucleotide triphosphate hydrolases"/>
    <property type="match status" value="1"/>
</dbReference>
<dbReference type="GO" id="GO:0016301">
    <property type="term" value="F:kinase activity"/>
    <property type="evidence" value="ECO:0007669"/>
    <property type="project" value="UniProtKB-KW"/>
</dbReference>
<sequence length="183" mass="19052">MRASGPVVLLGPPGAGCSSVGHALAQTTGRVLTDLRTTVARELGVHPSTALVEVPEERYREAEARCACAALREAEDQFPAAVLALGSGCLDRDEVRAAVGRIRGAGGCVVALLARARALAARNGLDAPRSIALGDVHRQFTRMLRQREQACRELADVVVDTTGTTPCQAAEQVVQRCAAAAGS</sequence>
<dbReference type="RefSeq" id="WP_119835015.1">
    <property type="nucleotide sequence ID" value="NZ_CP032514.1"/>
</dbReference>
<accession>A0ABM6Z350</accession>
<evidence type="ECO:0000313" key="1">
    <source>
        <dbReference type="EMBL" id="AYD89760.1"/>
    </source>
</evidence>
<reference evidence="1 2" key="1">
    <citation type="submission" date="2018-09" db="EMBL/GenBank/DDBJ databases">
        <authorList>
            <person name="Li J."/>
        </authorList>
    </citation>
    <scope>NUCLEOTIDE SEQUENCE [LARGE SCALE GENOMIC DNA]</scope>
    <source>
        <strain evidence="1 2">2129</strain>
    </source>
</reference>
<dbReference type="Proteomes" id="UP000273001">
    <property type="component" value="Chromosome"/>
</dbReference>
<dbReference type="Pfam" id="PF01202">
    <property type="entry name" value="SKI"/>
    <property type="match status" value="1"/>
</dbReference>
<keyword evidence="1" id="KW-0808">Transferase</keyword>
<organism evidence="1 2">
    <name type="scientific">Actinomyces lilanjuaniae</name>
    <dbReference type="NCBI Taxonomy" id="2321394"/>
    <lineage>
        <taxon>Bacteria</taxon>
        <taxon>Bacillati</taxon>
        <taxon>Actinomycetota</taxon>
        <taxon>Actinomycetes</taxon>
        <taxon>Actinomycetales</taxon>
        <taxon>Actinomycetaceae</taxon>
        <taxon>Actinomyces</taxon>
    </lineage>
</organism>